<dbReference type="EMBL" id="GBXM01064320">
    <property type="protein sequence ID" value="JAH44257.1"/>
    <property type="molecule type" value="Transcribed_RNA"/>
</dbReference>
<reference evidence="1" key="2">
    <citation type="journal article" date="2015" name="Fish Shellfish Immunol.">
        <title>Early steps in the European eel (Anguilla anguilla)-Vibrio vulnificus interaction in the gills: Role of the RtxA13 toxin.</title>
        <authorList>
            <person name="Callol A."/>
            <person name="Pajuelo D."/>
            <person name="Ebbesson L."/>
            <person name="Teles M."/>
            <person name="MacKenzie S."/>
            <person name="Amaro C."/>
        </authorList>
    </citation>
    <scope>NUCLEOTIDE SEQUENCE</scope>
</reference>
<name>A0A0E9SSP9_ANGAN</name>
<dbReference type="AlphaFoldDB" id="A0A0E9SSP9"/>
<protein>
    <submittedName>
        <fullName evidence="1">Uncharacterized protein</fullName>
    </submittedName>
</protein>
<proteinExistence type="predicted"/>
<evidence type="ECO:0000313" key="1">
    <source>
        <dbReference type="EMBL" id="JAH44257.1"/>
    </source>
</evidence>
<organism evidence="1">
    <name type="scientific">Anguilla anguilla</name>
    <name type="common">European freshwater eel</name>
    <name type="synonym">Muraena anguilla</name>
    <dbReference type="NCBI Taxonomy" id="7936"/>
    <lineage>
        <taxon>Eukaryota</taxon>
        <taxon>Metazoa</taxon>
        <taxon>Chordata</taxon>
        <taxon>Craniata</taxon>
        <taxon>Vertebrata</taxon>
        <taxon>Euteleostomi</taxon>
        <taxon>Actinopterygii</taxon>
        <taxon>Neopterygii</taxon>
        <taxon>Teleostei</taxon>
        <taxon>Anguilliformes</taxon>
        <taxon>Anguillidae</taxon>
        <taxon>Anguilla</taxon>
    </lineage>
</organism>
<sequence length="79" mass="9370">MQSVVQVRVWEERITVFEFRIGSYVFLMLLNWLMKPQTDFLEELNSCLRPPPKKKKVLHKNMNRATKFTKVSGETLEAL</sequence>
<reference evidence="1" key="1">
    <citation type="submission" date="2014-11" db="EMBL/GenBank/DDBJ databases">
        <authorList>
            <person name="Amaro Gonzalez C."/>
        </authorList>
    </citation>
    <scope>NUCLEOTIDE SEQUENCE</scope>
</reference>
<accession>A0A0E9SSP9</accession>